<keyword evidence="3" id="KW-0946">Virion</keyword>
<evidence type="ECO:0000313" key="4">
    <source>
        <dbReference type="Proteomes" id="UP000030625"/>
    </source>
</evidence>
<dbReference type="PANTHER" id="PTHR40050:SF1">
    <property type="entry name" value="INNER SPORE COAT PROTEIN H"/>
    <property type="match status" value="1"/>
</dbReference>
<dbReference type="InterPro" id="IPR014867">
    <property type="entry name" value="Spore_coat_CotH_CotH2/3/7"/>
</dbReference>
<protein>
    <submittedName>
        <fullName evidence="3">Spore coat protein CotH</fullName>
    </submittedName>
</protein>
<organism evidence="3 4">
    <name type="scientific">Bifidobacterium catenulatum PV20-2</name>
    <dbReference type="NCBI Taxonomy" id="1447716"/>
    <lineage>
        <taxon>Bacteria</taxon>
        <taxon>Bacillati</taxon>
        <taxon>Actinomycetota</taxon>
        <taxon>Actinomycetes</taxon>
        <taxon>Bifidobacteriales</taxon>
        <taxon>Bifidobacteriaceae</taxon>
        <taxon>Bifidobacterium</taxon>
    </lineage>
</organism>
<dbReference type="PROSITE" id="PS51257">
    <property type="entry name" value="PROKAR_LIPOPROTEIN"/>
    <property type="match status" value="1"/>
</dbReference>
<feature type="region of interest" description="Disordered" evidence="1">
    <location>
        <begin position="37"/>
        <end position="66"/>
    </location>
</feature>
<proteinExistence type="predicted"/>
<dbReference type="KEGG" id="bka:AH68_02255"/>
<accession>A0A0A7I4I6</accession>
<feature type="compositionally biased region" description="Low complexity" evidence="1">
    <location>
        <begin position="37"/>
        <end position="53"/>
    </location>
</feature>
<sequence>MTWWNRRNTKAITTLVKQIAALTAMLMVLSCAGCATSSPSDNEQSQSSDSTQTHEQVKKSAEQSIDGAHLRDNQSLYKVYDDSGVETMYLTVSRGNSSEGTDHSWSEINQYSVEDYAAMGVGRYKVNGLLQVGDEQGPVSGELGFGESAPNATVQVRGQSSSKNEQKNYKIELKSGKGKWRGQRTIALNKHMGEGLRFRNKMAFDLIKGIDQMMGLRTQFVHLYVKDETSGSDSFDDYGLYTQVEQLNKTALQAHGLDKNGQLYKVNYFEFHRDEDVIKLADDPDYDQTKFEEKLEIKGDNDHTKLIAMLNALNDYSVPMSDILGKYFDTENLAYWMAFQLLTGNTDTQSRNMYLYSPTNSDTFYVLDWDNDGMLMRKEYEIKQRSDGKSWENGISNYWGNMLFSRCLQTKSFRTALDKAMQDEYKYMNANRINSMVKHYRSITEQYVWKMPDSMYEGVTKSQYDVIANQLHSEIEQNYQTYQTGFNKPMPFYIGTPTPTNGKLKLSWDVSYDFNDEDLRYTVTVAKDYEGKDVVFTQSNLVLPEAVMDMPGEGQYFIKVSVRNASGETQDAFDYYVTDGNKIYGTKCFYVKADGSIVEDANVQ</sequence>
<dbReference type="RefSeq" id="WP_039197259.1">
    <property type="nucleotide sequence ID" value="NZ_CP007456.1"/>
</dbReference>
<evidence type="ECO:0000256" key="2">
    <source>
        <dbReference type="SAM" id="SignalP"/>
    </source>
</evidence>
<dbReference type="OrthoDB" id="3235126at2"/>
<evidence type="ECO:0000313" key="3">
    <source>
        <dbReference type="EMBL" id="AIZ14055.1"/>
    </source>
</evidence>
<dbReference type="Pfam" id="PF08757">
    <property type="entry name" value="CotH"/>
    <property type="match status" value="1"/>
</dbReference>
<dbReference type="STRING" id="1447716.AH68_02255"/>
<evidence type="ECO:0000256" key="1">
    <source>
        <dbReference type="SAM" id="MobiDB-lite"/>
    </source>
</evidence>
<feature type="chain" id="PRO_5038468358" evidence="2">
    <location>
        <begin position="36"/>
        <end position="604"/>
    </location>
</feature>
<dbReference type="HOGENOM" id="CLU_474645_0_0_11"/>
<keyword evidence="3" id="KW-0167">Capsid protein</keyword>
<dbReference type="AlphaFoldDB" id="A0A0A7I4I6"/>
<dbReference type="EMBL" id="CP007456">
    <property type="protein sequence ID" value="AIZ14055.1"/>
    <property type="molecule type" value="Genomic_DNA"/>
</dbReference>
<name>A0A0A7I4I6_9BIFI</name>
<gene>
    <name evidence="3" type="ORF">AH68_02255</name>
</gene>
<dbReference type="Proteomes" id="UP000030625">
    <property type="component" value="Chromosome"/>
</dbReference>
<dbReference type="PANTHER" id="PTHR40050">
    <property type="entry name" value="INNER SPORE COAT PROTEIN H"/>
    <property type="match status" value="1"/>
</dbReference>
<keyword evidence="2" id="KW-0732">Signal</keyword>
<reference evidence="3 4" key="1">
    <citation type="journal article" date="2015" name="Genome Announc.">
        <title>Complete and Assembled Genome Sequence of Bifidobacterium kashiwanohense PV20-2, Isolated from the Feces of an Anemic Kenyan Infant.</title>
        <authorList>
            <person name="Vazquez-Gutierrez P."/>
            <person name="Lacroix C."/>
            <person name="Chassard C."/>
            <person name="Klumpp J."/>
            <person name="Jans C."/>
            <person name="Stevens M.J."/>
        </authorList>
    </citation>
    <scope>NUCLEOTIDE SEQUENCE [LARGE SCALE GENOMIC DNA]</scope>
    <source>
        <strain evidence="3 4">PV20-2</strain>
    </source>
</reference>
<feature type="signal peptide" evidence="2">
    <location>
        <begin position="1"/>
        <end position="35"/>
    </location>
</feature>